<evidence type="ECO:0000313" key="4">
    <source>
        <dbReference type="Proteomes" id="UP000663829"/>
    </source>
</evidence>
<evidence type="ECO:0000313" key="3">
    <source>
        <dbReference type="EMBL" id="CAF4447065.1"/>
    </source>
</evidence>
<dbReference type="AlphaFoldDB" id="A0A815Z5W7"/>
<proteinExistence type="predicted"/>
<feature type="region of interest" description="Disordered" evidence="1">
    <location>
        <begin position="1"/>
        <end position="25"/>
    </location>
</feature>
<comment type="caution">
    <text evidence="2">The sequence shown here is derived from an EMBL/GenBank/DDBJ whole genome shotgun (WGS) entry which is preliminary data.</text>
</comment>
<dbReference type="Proteomes" id="UP000663829">
    <property type="component" value="Unassembled WGS sequence"/>
</dbReference>
<feature type="non-terminal residue" evidence="2">
    <location>
        <position position="25"/>
    </location>
</feature>
<name>A0A815Z5W7_9BILA</name>
<sequence>MTGTGRSPVAGEHVQIGPASFQKFD</sequence>
<keyword evidence="4" id="KW-1185">Reference proteome</keyword>
<organism evidence="2 4">
    <name type="scientific">Didymodactylos carnosus</name>
    <dbReference type="NCBI Taxonomy" id="1234261"/>
    <lineage>
        <taxon>Eukaryota</taxon>
        <taxon>Metazoa</taxon>
        <taxon>Spiralia</taxon>
        <taxon>Gnathifera</taxon>
        <taxon>Rotifera</taxon>
        <taxon>Eurotatoria</taxon>
        <taxon>Bdelloidea</taxon>
        <taxon>Philodinida</taxon>
        <taxon>Philodinidae</taxon>
        <taxon>Didymodactylos</taxon>
    </lineage>
</organism>
<dbReference type="Proteomes" id="UP000681722">
    <property type="component" value="Unassembled WGS sequence"/>
</dbReference>
<reference evidence="2" key="1">
    <citation type="submission" date="2021-02" db="EMBL/GenBank/DDBJ databases">
        <authorList>
            <person name="Nowell W R."/>
        </authorList>
    </citation>
    <scope>NUCLEOTIDE SEQUENCE</scope>
</reference>
<dbReference type="EMBL" id="CAJNOQ010031427">
    <property type="protein sequence ID" value="CAF1580080.1"/>
    <property type="molecule type" value="Genomic_DNA"/>
</dbReference>
<gene>
    <name evidence="2" type="ORF">GPM918_LOCUS41018</name>
    <name evidence="3" type="ORF">SRO942_LOCUS42022</name>
</gene>
<accession>A0A815Z5W7</accession>
<evidence type="ECO:0000313" key="2">
    <source>
        <dbReference type="EMBL" id="CAF1580080.1"/>
    </source>
</evidence>
<evidence type="ECO:0000256" key="1">
    <source>
        <dbReference type="SAM" id="MobiDB-lite"/>
    </source>
</evidence>
<protein>
    <submittedName>
        <fullName evidence="2">Uncharacterized protein</fullName>
    </submittedName>
</protein>
<dbReference type="EMBL" id="CAJOBC010097375">
    <property type="protein sequence ID" value="CAF4447065.1"/>
    <property type="molecule type" value="Genomic_DNA"/>
</dbReference>